<proteinExistence type="predicted"/>
<feature type="disulfide bond" evidence="5">
    <location>
        <begin position="131"/>
        <end position="141"/>
    </location>
</feature>
<evidence type="ECO:0000256" key="1">
    <source>
        <dbReference type="ARBA" id="ARBA00022729"/>
    </source>
</evidence>
<dbReference type="Ensembl" id="ENSPSMT00000012936.1">
    <property type="protein sequence ID" value="ENSPSMP00000011086.1"/>
    <property type="gene ID" value="ENSPSMG00000008017.1"/>
</dbReference>
<dbReference type="FunFam" id="3.10.250.10:FF:000003">
    <property type="entry name" value="Deleted in malignant brain tumors 1"/>
    <property type="match status" value="1"/>
</dbReference>
<evidence type="ECO:0000313" key="8">
    <source>
        <dbReference type="Proteomes" id="UP000694414"/>
    </source>
</evidence>
<feature type="disulfide bond" evidence="5">
    <location>
        <begin position="87"/>
        <end position="151"/>
    </location>
</feature>
<evidence type="ECO:0000256" key="4">
    <source>
        <dbReference type="ARBA" id="ARBA00023180"/>
    </source>
</evidence>
<dbReference type="PRINTS" id="PR00258">
    <property type="entry name" value="SPERACTRCPTR"/>
</dbReference>
<feature type="domain" description="SRCR" evidence="6">
    <location>
        <begin position="62"/>
        <end position="162"/>
    </location>
</feature>
<dbReference type="InterPro" id="IPR036772">
    <property type="entry name" value="SRCR-like_dom_sf"/>
</dbReference>
<reference evidence="7" key="1">
    <citation type="submission" date="2025-08" db="UniProtKB">
        <authorList>
            <consortium name="Ensembl"/>
        </authorList>
    </citation>
    <scope>IDENTIFICATION</scope>
</reference>
<dbReference type="PANTHER" id="PTHR47653:SF1">
    <property type="entry name" value="DELETED IN MALIGNANT BRAIN TUMORS 1 PROTEIN"/>
    <property type="match status" value="1"/>
</dbReference>
<dbReference type="Pfam" id="PF00530">
    <property type="entry name" value="SRCR"/>
    <property type="match status" value="1"/>
</dbReference>
<dbReference type="AlphaFoldDB" id="A0A8C8Z554"/>
<protein>
    <recommendedName>
        <fullName evidence="6">SRCR domain-containing protein</fullName>
    </recommendedName>
</protein>
<name>A0A8C8Z554_PROSS</name>
<dbReference type="InterPro" id="IPR001190">
    <property type="entry name" value="SRCR"/>
</dbReference>
<evidence type="ECO:0000259" key="6">
    <source>
        <dbReference type="PROSITE" id="PS50287"/>
    </source>
</evidence>
<accession>A0A8C8Z554</accession>
<dbReference type="PROSITE" id="PS00420">
    <property type="entry name" value="SRCR_1"/>
    <property type="match status" value="1"/>
</dbReference>
<organism evidence="7 8">
    <name type="scientific">Prolemur simus</name>
    <name type="common">Greater bamboo lemur</name>
    <name type="synonym">Hapalemur simus</name>
    <dbReference type="NCBI Taxonomy" id="1328070"/>
    <lineage>
        <taxon>Eukaryota</taxon>
        <taxon>Metazoa</taxon>
        <taxon>Chordata</taxon>
        <taxon>Craniata</taxon>
        <taxon>Vertebrata</taxon>
        <taxon>Euteleostomi</taxon>
        <taxon>Mammalia</taxon>
        <taxon>Eutheria</taxon>
        <taxon>Euarchontoglires</taxon>
        <taxon>Primates</taxon>
        <taxon>Strepsirrhini</taxon>
        <taxon>Lemuriformes</taxon>
        <taxon>Lemuridae</taxon>
        <taxon>Prolemur</taxon>
    </lineage>
</organism>
<dbReference type="GO" id="GO:0045217">
    <property type="term" value="P:cell-cell junction maintenance"/>
    <property type="evidence" value="ECO:0007669"/>
    <property type="project" value="TreeGrafter"/>
</dbReference>
<evidence type="ECO:0000256" key="5">
    <source>
        <dbReference type="PROSITE-ProRule" id="PRU00196"/>
    </source>
</evidence>
<sequence>MSVVFHSDAIITNIGFYAHYESLVQDENDTGRSCDRLSPWPPLVMTPRSDDRVCLAFPDVALRLTNGGHQCEGRVELRYNGSWGTVCDDSWDLRDAQVVCRQLGCGVAVAAPGQAHFRRGLGPIVLDDVECVGTEARLWQCLHHSWLTHNCSHHEDASAICSGGPDSEQGWARDILFYESWPNSTQAPCTIPATPISCSLAVAWPCLPSRGPGLVLGLAASSSMTSTAREGSPPWSTALMAVGSPTTAGTMRMLASSAQVSEGPS</sequence>
<evidence type="ECO:0000256" key="2">
    <source>
        <dbReference type="ARBA" id="ARBA00022737"/>
    </source>
</evidence>
<keyword evidence="1" id="KW-0732">Signal</keyword>
<keyword evidence="4" id="KW-0325">Glycoprotein</keyword>
<reference evidence="7" key="2">
    <citation type="submission" date="2025-09" db="UniProtKB">
        <authorList>
            <consortium name="Ensembl"/>
        </authorList>
    </citation>
    <scope>IDENTIFICATION</scope>
</reference>
<dbReference type="Proteomes" id="UP000694414">
    <property type="component" value="Unplaced"/>
</dbReference>
<dbReference type="GeneTree" id="ENSGT00940000162108"/>
<evidence type="ECO:0000313" key="7">
    <source>
        <dbReference type="Ensembl" id="ENSPSMP00000011086.1"/>
    </source>
</evidence>
<dbReference type="Gene3D" id="3.10.250.10">
    <property type="entry name" value="SRCR-like domain"/>
    <property type="match status" value="1"/>
</dbReference>
<dbReference type="SMART" id="SM00202">
    <property type="entry name" value="SR"/>
    <property type="match status" value="1"/>
</dbReference>
<keyword evidence="3 5" id="KW-1015">Disulfide bond</keyword>
<evidence type="ECO:0000256" key="3">
    <source>
        <dbReference type="ARBA" id="ARBA00023157"/>
    </source>
</evidence>
<feature type="disulfide bond" evidence="5">
    <location>
        <begin position="100"/>
        <end position="161"/>
    </location>
</feature>
<dbReference type="PANTHER" id="PTHR47653">
    <property type="entry name" value="PROTEIN BARK BEETLE"/>
    <property type="match status" value="1"/>
</dbReference>
<keyword evidence="8" id="KW-1185">Reference proteome</keyword>
<keyword evidence="2" id="KW-0677">Repeat</keyword>
<dbReference type="SUPFAM" id="SSF56487">
    <property type="entry name" value="SRCR-like"/>
    <property type="match status" value="1"/>
</dbReference>
<dbReference type="PROSITE" id="PS50287">
    <property type="entry name" value="SRCR_2"/>
    <property type="match status" value="1"/>
</dbReference>
<dbReference type="InterPro" id="IPR053243">
    <property type="entry name" value="SJ_maturation_regulator"/>
</dbReference>
<dbReference type="GO" id="GO:0016020">
    <property type="term" value="C:membrane"/>
    <property type="evidence" value="ECO:0007669"/>
    <property type="project" value="InterPro"/>
</dbReference>